<accession>A0A427YEZ5</accession>
<protein>
    <recommendedName>
        <fullName evidence="4">Transaldolase</fullName>
    </recommendedName>
</protein>
<name>A0A427YEZ5_9TREE</name>
<dbReference type="GO" id="GO:0004801">
    <property type="term" value="F:transaldolase activity"/>
    <property type="evidence" value="ECO:0007669"/>
    <property type="project" value="TreeGrafter"/>
</dbReference>
<dbReference type="STRING" id="1890683.A0A427YEZ5"/>
<evidence type="ECO:0000256" key="1">
    <source>
        <dbReference type="ARBA" id="ARBA00023270"/>
    </source>
</evidence>
<dbReference type="Gene3D" id="3.20.20.70">
    <property type="entry name" value="Aldolase class I"/>
    <property type="match status" value="1"/>
</dbReference>
<dbReference type="EMBL" id="RSCD01000013">
    <property type="protein sequence ID" value="RSH89672.1"/>
    <property type="molecule type" value="Genomic_DNA"/>
</dbReference>
<gene>
    <name evidence="2" type="ORF">EHS25_002223</name>
</gene>
<organism evidence="2 3">
    <name type="scientific">Saitozyma podzolica</name>
    <dbReference type="NCBI Taxonomy" id="1890683"/>
    <lineage>
        <taxon>Eukaryota</taxon>
        <taxon>Fungi</taxon>
        <taxon>Dikarya</taxon>
        <taxon>Basidiomycota</taxon>
        <taxon>Agaricomycotina</taxon>
        <taxon>Tremellomycetes</taxon>
        <taxon>Tremellales</taxon>
        <taxon>Trimorphomycetaceae</taxon>
        <taxon>Saitozyma</taxon>
    </lineage>
</organism>
<dbReference type="Pfam" id="PF00923">
    <property type="entry name" value="TAL_FSA"/>
    <property type="match status" value="1"/>
</dbReference>
<reference evidence="2 3" key="1">
    <citation type="submission" date="2018-11" db="EMBL/GenBank/DDBJ databases">
        <title>Genome sequence of Saitozyma podzolica DSM 27192.</title>
        <authorList>
            <person name="Aliyu H."/>
            <person name="Gorte O."/>
            <person name="Ochsenreither K."/>
        </authorList>
    </citation>
    <scope>NUCLEOTIDE SEQUENCE [LARGE SCALE GENOMIC DNA]</scope>
    <source>
        <strain evidence="2 3">DSM 27192</strain>
    </source>
</reference>
<evidence type="ECO:0000313" key="3">
    <source>
        <dbReference type="Proteomes" id="UP000279259"/>
    </source>
</evidence>
<dbReference type="Proteomes" id="UP000279259">
    <property type="component" value="Unassembled WGS sequence"/>
</dbReference>
<keyword evidence="3" id="KW-1185">Reference proteome</keyword>
<dbReference type="PANTHER" id="PTHR10683:SF39">
    <property type="entry name" value="TRANSALDOLASE"/>
    <property type="match status" value="1"/>
</dbReference>
<dbReference type="OrthoDB" id="1711136at2759"/>
<dbReference type="AlphaFoldDB" id="A0A427YEZ5"/>
<comment type="caution">
    <text evidence="2">The sequence shown here is derived from an EMBL/GenBank/DDBJ whole genome shotgun (WGS) entry which is preliminary data.</text>
</comment>
<dbReference type="GO" id="GO:0009052">
    <property type="term" value="P:pentose-phosphate shunt, non-oxidative branch"/>
    <property type="evidence" value="ECO:0007669"/>
    <property type="project" value="TreeGrafter"/>
</dbReference>
<evidence type="ECO:0000313" key="2">
    <source>
        <dbReference type="EMBL" id="RSH89672.1"/>
    </source>
</evidence>
<dbReference type="InterPro" id="IPR001585">
    <property type="entry name" value="TAL/FSA"/>
</dbReference>
<sequence>MTRTQLDRLAQLVNIDVDSVNPDDAKALPFKPFNQTSNQAVMYTAMCDPRNKADYERLVKKYGNKGWQEVWDRFSVQLCKNNIDNVSNRVLVQVSPRNCYDRQAVLDQCYNFDKAFAEVGIGRDRYAIKISTVGPAMSAAAQLNKEGIRTLGTSLFGLPQAIAASQARCLYISPYFNEVRAYSDKSLWPDVEDPAINHPMAPRLIHILETYTKLHEQTGEEQPVIVMASHANLNELFATAELGVQHSTILGNHLAELAKAPDTLPEVTFTKPKHPYKDRVTPARFSKHSTSDPLAGPEWDGKFASTEIDYIANNGENLTKAIKADPVVTSKIKDVLDIFHENEEKAREMIEKSIKELS</sequence>
<dbReference type="SUPFAM" id="SSF51569">
    <property type="entry name" value="Aldolase"/>
    <property type="match status" value="1"/>
</dbReference>
<evidence type="ECO:0008006" key="4">
    <source>
        <dbReference type="Google" id="ProtNLM"/>
    </source>
</evidence>
<dbReference type="InterPro" id="IPR013785">
    <property type="entry name" value="Aldolase_TIM"/>
</dbReference>
<dbReference type="GO" id="GO:0005975">
    <property type="term" value="P:carbohydrate metabolic process"/>
    <property type="evidence" value="ECO:0007669"/>
    <property type="project" value="InterPro"/>
</dbReference>
<proteinExistence type="predicted"/>
<dbReference type="PANTHER" id="PTHR10683">
    <property type="entry name" value="TRANSALDOLASE"/>
    <property type="match status" value="1"/>
</dbReference>
<keyword evidence="1" id="KW-0704">Schiff base</keyword>